<protein>
    <submittedName>
        <fullName evidence="2">Putative periplasmic protein (DUF2233)</fullName>
    </submittedName>
</protein>
<dbReference type="eggNOG" id="COG4632">
    <property type="taxonomic scope" value="Bacteria"/>
</dbReference>
<reference evidence="2 3" key="1">
    <citation type="submission" date="2013-05" db="EMBL/GenBank/DDBJ databases">
        <title>Draft genome sequence of Rubidibacter lacunae KORDI 51-2.</title>
        <authorList>
            <person name="Choi D.H."/>
            <person name="Noh J.H."/>
            <person name="Kwon K.-K."/>
            <person name="Lee J.-H."/>
            <person name="Ryu J.-Y."/>
        </authorList>
    </citation>
    <scope>NUCLEOTIDE SEQUENCE [LARGE SCALE GENOMIC DNA]</scope>
    <source>
        <strain evidence="2 3">KORDI 51-2</strain>
    </source>
</reference>
<proteinExistence type="predicted"/>
<sequence>MDSSGKGWNDRGSWGGWSALVARWWQRGRWLMAAAIAAVLTVTVARAQQVPEDIPIQVLQRGEAIALNGEKLPLSWREWQDCCGTHFGIGDTALLQRLGIELANTDDPLQQPLFWFPTERKQPEVANAMLVDARRYVAIEQLVERVGGRLQVSAGVLEVNFTPPRIADIRVADGATARSRGKQIIVELENPTFWTLKQGRDTATVALQAVASSALAARFPVATENEEMEDFNPPLLGVAIAPARTELQIALPEHAGVHLTTLANPPRLAIDVSPEYLPAREIRWMPQIWWRQQYVTLGASRFPVTWLEVDQFAPGIAPRPFWGDERQMTGIFPLQSMAQRLQVAAAINAGFFNRNTKLPLGAVRRDGRWHSGPILNRGAIAWNDAGKVEMGRLRYVETLTDGRGRRWPLPFLNSGYVQAGIGRYTPEWGATYTPLTDNETIALVQGDRVVRQVAGGPAGQSAIPIPPDGYLLAARGDRSDLVAVLGKGAAVRLDAVSYPPEFAAFPQIVGAGPLLVQDSRVVLDAGVEQFSSAFQQQRAPRSAIGTREGGTLIVATVGDRVGGRGPTLTETAQVMQLLGAVDALNLDGGSSASLYLGGQLINRPPATAARVHNGIGLFLE</sequence>
<evidence type="ECO:0000313" key="3">
    <source>
        <dbReference type="Proteomes" id="UP000016960"/>
    </source>
</evidence>
<comment type="caution">
    <text evidence="2">The sequence shown here is derived from an EMBL/GenBank/DDBJ whole genome shotgun (WGS) entry which is preliminary data.</text>
</comment>
<dbReference type="STRING" id="582515.KR51_00036080"/>
<dbReference type="PANTHER" id="PTHR40446">
    <property type="entry name" value="N-ACETYLGLUCOSAMINE-1-PHOSPHODIESTER ALPHA-N-ACETYLGLUCOSAMINIDASE"/>
    <property type="match status" value="1"/>
</dbReference>
<evidence type="ECO:0000313" key="2">
    <source>
        <dbReference type="EMBL" id="ERN39907.1"/>
    </source>
</evidence>
<name>U5DF20_9CHRO</name>
<dbReference type="InParanoid" id="U5DF20"/>
<dbReference type="PATRIC" id="fig|582515.4.peg.4057"/>
<feature type="domain" description="Phosphodiester glycosidase" evidence="1">
    <location>
        <begin position="439"/>
        <end position="618"/>
    </location>
</feature>
<accession>U5DF20</accession>
<dbReference type="Pfam" id="PF09992">
    <property type="entry name" value="NAGPA"/>
    <property type="match status" value="1"/>
</dbReference>
<dbReference type="PANTHER" id="PTHR40446:SF2">
    <property type="entry name" value="N-ACETYLGLUCOSAMINE-1-PHOSPHODIESTER ALPHA-N-ACETYLGLUCOSAMINIDASE"/>
    <property type="match status" value="1"/>
</dbReference>
<dbReference type="Proteomes" id="UP000016960">
    <property type="component" value="Unassembled WGS sequence"/>
</dbReference>
<gene>
    <name evidence="2" type="ORF">KR51_00036080</name>
</gene>
<keyword evidence="3" id="KW-1185">Reference proteome</keyword>
<dbReference type="AlphaFoldDB" id="U5DF20"/>
<dbReference type="EMBL" id="ASSJ01000084">
    <property type="protein sequence ID" value="ERN39907.1"/>
    <property type="molecule type" value="Genomic_DNA"/>
</dbReference>
<organism evidence="2 3">
    <name type="scientific">Rubidibacter lacunae KORDI 51-2</name>
    <dbReference type="NCBI Taxonomy" id="582515"/>
    <lineage>
        <taxon>Bacteria</taxon>
        <taxon>Bacillati</taxon>
        <taxon>Cyanobacteriota</taxon>
        <taxon>Cyanophyceae</taxon>
        <taxon>Oscillatoriophycideae</taxon>
        <taxon>Chroococcales</taxon>
        <taxon>Aphanothecaceae</taxon>
        <taxon>Rubidibacter</taxon>
    </lineage>
</organism>
<dbReference type="InterPro" id="IPR018711">
    <property type="entry name" value="NAGPA"/>
</dbReference>
<evidence type="ECO:0000259" key="1">
    <source>
        <dbReference type="Pfam" id="PF09992"/>
    </source>
</evidence>